<keyword evidence="5" id="KW-0249">Electron transport</keyword>
<dbReference type="InterPro" id="IPR022409">
    <property type="entry name" value="PKD/Chitinase_dom"/>
</dbReference>
<dbReference type="InterPro" id="IPR012938">
    <property type="entry name" value="Glc/Sorbosone_DH"/>
</dbReference>
<dbReference type="InterPro" id="IPR006584">
    <property type="entry name" value="Cellulose-bd_IV"/>
</dbReference>
<evidence type="ECO:0000256" key="4">
    <source>
        <dbReference type="ARBA" id="ARBA00022729"/>
    </source>
</evidence>
<evidence type="ECO:0000259" key="10">
    <source>
        <dbReference type="PROSITE" id="PS51007"/>
    </source>
</evidence>
<dbReference type="SUPFAM" id="SSF46626">
    <property type="entry name" value="Cytochrome c"/>
    <property type="match status" value="1"/>
</dbReference>
<dbReference type="InterPro" id="IPR009056">
    <property type="entry name" value="Cyt_c-like_dom"/>
</dbReference>
<evidence type="ECO:0000256" key="5">
    <source>
        <dbReference type="ARBA" id="ARBA00022982"/>
    </source>
</evidence>
<dbReference type="InterPro" id="IPR011042">
    <property type="entry name" value="6-blade_b-propeller_TolB-like"/>
</dbReference>
<keyword evidence="13" id="KW-1185">Reference proteome</keyword>
<protein>
    <submittedName>
        <fullName evidence="12">PQQ-dependent sugar dehydrogenase</fullName>
    </submittedName>
</protein>
<dbReference type="SMART" id="SM00606">
    <property type="entry name" value="CBD_IV"/>
    <property type="match status" value="1"/>
</dbReference>
<evidence type="ECO:0000256" key="2">
    <source>
        <dbReference type="ARBA" id="ARBA00022617"/>
    </source>
</evidence>
<evidence type="ECO:0000313" key="12">
    <source>
        <dbReference type="EMBL" id="MDO1448001.1"/>
    </source>
</evidence>
<gene>
    <name evidence="12" type="ORF">Q0590_17140</name>
</gene>
<dbReference type="SMART" id="SM00089">
    <property type="entry name" value="PKD"/>
    <property type="match status" value="1"/>
</dbReference>
<dbReference type="PANTHER" id="PTHR19328">
    <property type="entry name" value="HEDGEHOG-INTERACTING PROTEIN"/>
    <property type="match status" value="1"/>
</dbReference>
<evidence type="ECO:0000259" key="11">
    <source>
        <dbReference type="PROSITE" id="PS51175"/>
    </source>
</evidence>
<dbReference type="SUPFAM" id="SSF49785">
    <property type="entry name" value="Galactose-binding domain-like"/>
    <property type="match status" value="1"/>
</dbReference>
<dbReference type="Gene3D" id="2.60.120.260">
    <property type="entry name" value="Galactose-binding domain-like"/>
    <property type="match status" value="1"/>
</dbReference>
<evidence type="ECO:0000256" key="1">
    <source>
        <dbReference type="ARBA" id="ARBA00022448"/>
    </source>
</evidence>
<feature type="domain" description="Cytochrome c" evidence="10">
    <location>
        <begin position="802"/>
        <end position="887"/>
    </location>
</feature>
<sequence length="1075" mass="118725">MKKLYTIFLLGFIALACSKTREEKRILVFYKPTEATTTNIYNGIAAIAKFANEQGIQADTSQNGLYLSEDSLKKYSAIVLLHTKAEALDYRQQNAIERYVQAGGGVAAINAPLQSRYSWPWYYKAVGMDSLQATTSEEKTVKPVQNTQEKPAKTLAYDGGRVAILNGAEEVNPYGEEEYIKLVAESVQYVIGENKEADYKKAKAALIPDDNRFIKADLGGDLDEPMKLDVAGDGSVYIIERKGAVKRYNPATKTIKVIARMNVFSLLEDGLLGMALDPDFDQNHWVYFYYSPAGNTPKQHVSRFTLVGDSLAMDSEKVLLEVAVQRETCCHSGGDLEFGPDGLLYISVGDNTSSKESSGYTPLDERPGRAPFDAQKSSANTNDLRGKVLRIKPEDNGSYTIPAGNLFAKGTPNTRPEIYTMGCRNPFRISIDSKTNYLYWGDVGPDSGLDSTRGPQSYDEVNQARQAGYFGWPYFVGNNKAYPDFDFATNTILDTYQNPQSPVNASPNNTGLQKLPPTNMPIIWYPYGESKEFPMLGTGSRSIMAGPVFYSDNFTAAQSRFPDYYNGKLFIYEWARSWIKVVSFNKDGQVEKIEPFLPTMEIVKPIDIHFAKDGAMYMIEYGSAYFAKNPEARLSKIVYAEGNRAPVPAIIADKTVGAAPLTVQFSGTNSLDYDQDSLTYQWSFTGADGATSTEASPSFTFTKPGVYKTELMVTDKQGESASTTIEIKVGNSKPEIALDVTGNRTFFWDNAALAYQVHVKDKEDGTLENGIDPAGVQVNFDYLPQGRDLALVMEGQYETGSAKYLAGKQLLDGSDCKSCHMLDKPSVGPSYTQVAQRYKEDKHALGFLPMKIIKGGNGNWGDRLMSAHPQLTVEQTTEMVRYILSLADQKAAMPAKGTLITKQHIGTGDEGKYFFTLTYTDKGANGIGPITAREVVALRNPKVEAEDFDTNASSWMDRPNAGALAFMNVRNGSHFAFKQLDLTDVQNVTYRLASETGGTIKIHLDSPTGEVVSTVQVKPTGGFTNWTEVKAPVKATNGNHDLYFVFTHEQIKDKKLMTVDWIYFNNGGRMQASAK</sequence>
<dbReference type="EMBL" id="JAUKPO010000009">
    <property type="protein sequence ID" value="MDO1448001.1"/>
    <property type="molecule type" value="Genomic_DNA"/>
</dbReference>
<name>A0ABT8R8I1_9BACT</name>
<dbReference type="InterPro" id="IPR029062">
    <property type="entry name" value="Class_I_gatase-like"/>
</dbReference>
<feature type="region of interest" description="Disordered" evidence="8">
    <location>
        <begin position="352"/>
        <end position="379"/>
    </location>
</feature>
<comment type="caution">
    <text evidence="12">The sequence shown here is derived from an EMBL/GenBank/DDBJ whole genome shotgun (WGS) entry which is preliminary data.</text>
</comment>
<dbReference type="CDD" id="cd04084">
    <property type="entry name" value="CBM6_xylanase-like"/>
    <property type="match status" value="1"/>
</dbReference>
<keyword evidence="3 7" id="KW-0479">Metal-binding</keyword>
<dbReference type="SUPFAM" id="SSF52317">
    <property type="entry name" value="Class I glutamine amidotransferase-like"/>
    <property type="match status" value="1"/>
</dbReference>
<dbReference type="PROSITE" id="PS51175">
    <property type="entry name" value="CBM6"/>
    <property type="match status" value="1"/>
</dbReference>
<dbReference type="PROSITE" id="PS51257">
    <property type="entry name" value="PROKAR_LIPOPROTEIN"/>
    <property type="match status" value="1"/>
</dbReference>
<dbReference type="InterPro" id="IPR005084">
    <property type="entry name" value="CBM6"/>
</dbReference>
<evidence type="ECO:0000256" key="7">
    <source>
        <dbReference type="PROSITE-ProRule" id="PRU00433"/>
    </source>
</evidence>
<dbReference type="RefSeq" id="WP_302038806.1">
    <property type="nucleotide sequence ID" value="NZ_JAUKPO010000009.1"/>
</dbReference>
<dbReference type="Pfam" id="PF18911">
    <property type="entry name" value="PKD_4"/>
    <property type="match status" value="1"/>
</dbReference>
<evidence type="ECO:0000256" key="8">
    <source>
        <dbReference type="SAM" id="MobiDB-lite"/>
    </source>
</evidence>
<keyword evidence="2 7" id="KW-0349">Heme</keyword>
<evidence type="ECO:0000256" key="6">
    <source>
        <dbReference type="ARBA" id="ARBA00023004"/>
    </source>
</evidence>
<dbReference type="Pfam" id="PF07995">
    <property type="entry name" value="GSDH"/>
    <property type="match status" value="1"/>
</dbReference>
<evidence type="ECO:0000313" key="13">
    <source>
        <dbReference type="Proteomes" id="UP001168528"/>
    </source>
</evidence>
<feature type="domain" description="PKD" evidence="9">
    <location>
        <begin position="646"/>
        <end position="729"/>
    </location>
</feature>
<dbReference type="InterPro" id="IPR000601">
    <property type="entry name" value="PKD_dom"/>
</dbReference>
<dbReference type="PRINTS" id="PR00606">
    <property type="entry name" value="CYTCHROMECID"/>
</dbReference>
<dbReference type="Gene3D" id="1.10.760.10">
    <property type="entry name" value="Cytochrome c-like domain"/>
    <property type="match status" value="1"/>
</dbReference>
<keyword evidence="1" id="KW-0813">Transport</keyword>
<dbReference type="Gene3D" id="3.40.50.880">
    <property type="match status" value="1"/>
</dbReference>
<organism evidence="12 13">
    <name type="scientific">Rhodocytophaga aerolata</name>
    <dbReference type="NCBI Taxonomy" id="455078"/>
    <lineage>
        <taxon>Bacteria</taxon>
        <taxon>Pseudomonadati</taxon>
        <taxon>Bacteroidota</taxon>
        <taxon>Cytophagia</taxon>
        <taxon>Cytophagales</taxon>
        <taxon>Rhodocytophagaceae</taxon>
        <taxon>Rhodocytophaga</taxon>
    </lineage>
</organism>
<dbReference type="Pfam" id="PF06283">
    <property type="entry name" value="ThuA"/>
    <property type="match status" value="1"/>
</dbReference>
<evidence type="ECO:0000256" key="3">
    <source>
        <dbReference type="ARBA" id="ARBA00022723"/>
    </source>
</evidence>
<accession>A0ABT8R8I1</accession>
<proteinExistence type="predicted"/>
<keyword evidence="4" id="KW-0732">Signal</keyword>
<dbReference type="CDD" id="cd00146">
    <property type="entry name" value="PKD"/>
    <property type="match status" value="1"/>
</dbReference>
<dbReference type="SUPFAM" id="SSF50952">
    <property type="entry name" value="Soluble quinoprotein glucose dehydrogenase"/>
    <property type="match status" value="1"/>
</dbReference>
<reference evidence="12" key="1">
    <citation type="submission" date="2023-07" db="EMBL/GenBank/DDBJ databases">
        <title>The genome sequence of Rhodocytophaga aerolata KACC 12507.</title>
        <authorList>
            <person name="Zhang X."/>
        </authorList>
    </citation>
    <scope>NUCLEOTIDE SEQUENCE</scope>
    <source>
        <strain evidence="12">KACC 12507</strain>
    </source>
</reference>
<dbReference type="InterPro" id="IPR011041">
    <property type="entry name" value="Quinoprot_gluc/sorb_DH_b-prop"/>
</dbReference>
<feature type="domain" description="CBM6" evidence="11">
    <location>
        <begin position="941"/>
        <end position="1065"/>
    </location>
</feature>
<keyword evidence="6 7" id="KW-0408">Iron</keyword>
<dbReference type="Pfam" id="PF00034">
    <property type="entry name" value="Cytochrom_C"/>
    <property type="match status" value="1"/>
</dbReference>
<evidence type="ECO:0000259" key="9">
    <source>
        <dbReference type="PROSITE" id="PS50093"/>
    </source>
</evidence>
<dbReference type="Proteomes" id="UP001168528">
    <property type="component" value="Unassembled WGS sequence"/>
</dbReference>
<dbReference type="Gene3D" id="2.120.10.30">
    <property type="entry name" value="TolB, C-terminal domain"/>
    <property type="match status" value="1"/>
</dbReference>
<dbReference type="InterPro" id="IPR035986">
    <property type="entry name" value="PKD_dom_sf"/>
</dbReference>
<dbReference type="InterPro" id="IPR029010">
    <property type="entry name" value="ThuA-like"/>
</dbReference>
<dbReference type="InterPro" id="IPR036909">
    <property type="entry name" value="Cyt_c-like_dom_sf"/>
</dbReference>
<dbReference type="Gene3D" id="2.60.40.10">
    <property type="entry name" value="Immunoglobulins"/>
    <property type="match status" value="1"/>
</dbReference>
<dbReference type="SUPFAM" id="SSF49299">
    <property type="entry name" value="PKD domain"/>
    <property type="match status" value="1"/>
</dbReference>
<dbReference type="Pfam" id="PF03422">
    <property type="entry name" value="CBM_6"/>
    <property type="match status" value="1"/>
</dbReference>
<dbReference type="PROSITE" id="PS51007">
    <property type="entry name" value="CYTC"/>
    <property type="match status" value="1"/>
</dbReference>
<dbReference type="PANTHER" id="PTHR19328:SF75">
    <property type="entry name" value="ALDOSE SUGAR DEHYDROGENASE YLII"/>
    <property type="match status" value="1"/>
</dbReference>
<dbReference type="PROSITE" id="PS50093">
    <property type="entry name" value="PKD"/>
    <property type="match status" value="1"/>
</dbReference>
<dbReference type="InterPro" id="IPR002324">
    <property type="entry name" value="Cyt_c_ID"/>
</dbReference>
<dbReference type="InterPro" id="IPR008979">
    <property type="entry name" value="Galactose-bd-like_sf"/>
</dbReference>
<dbReference type="InterPro" id="IPR013783">
    <property type="entry name" value="Ig-like_fold"/>
</dbReference>